<evidence type="ECO:0000313" key="2">
    <source>
        <dbReference type="Proteomes" id="UP000029228"/>
    </source>
</evidence>
<gene>
    <name evidence="1" type="ORF">JCM19235_1979</name>
</gene>
<dbReference type="Proteomes" id="UP000029228">
    <property type="component" value="Unassembled WGS sequence"/>
</dbReference>
<protein>
    <recommendedName>
        <fullName evidence="3">Lipoprotein</fullName>
    </recommendedName>
</protein>
<comment type="caution">
    <text evidence="1">The sequence shown here is derived from an EMBL/GenBank/DDBJ whole genome shotgun (WGS) entry which is preliminary data.</text>
</comment>
<name>A0A090RTG0_9VIBR</name>
<keyword evidence="2" id="KW-1185">Reference proteome</keyword>
<organism evidence="1 2">
    <name type="scientific">Vibrio maritimus</name>
    <dbReference type="NCBI Taxonomy" id="990268"/>
    <lineage>
        <taxon>Bacteria</taxon>
        <taxon>Pseudomonadati</taxon>
        <taxon>Pseudomonadota</taxon>
        <taxon>Gammaproteobacteria</taxon>
        <taxon>Vibrionales</taxon>
        <taxon>Vibrionaceae</taxon>
        <taxon>Vibrio</taxon>
    </lineage>
</organism>
<evidence type="ECO:0008006" key="3">
    <source>
        <dbReference type="Google" id="ProtNLM"/>
    </source>
</evidence>
<evidence type="ECO:0000313" key="1">
    <source>
        <dbReference type="EMBL" id="GAL18556.1"/>
    </source>
</evidence>
<proteinExistence type="predicted"/>
<accession>A0A090RTG0</accession>
<sequence>MLLLQKRNLTGINMKKLISVIIATAALAGCASPATIGAHVAKVPHYTPWLSDCQELASEMFIMDRGIGFWDPDNALAAFDAAVRDRAAELSSEADTVTVHTNEVKSTLILKPWRITAYKCK</sequence>
<dbReference type="AlphaFoldDB" id="A0A090RTG0"/>
<dbReference type="EMBL" id="BBMR01000003">
    <property type="protein sequence ID" value="GAL18556.1"/>
    <property type="molecule type" value="Genomic_DNA"/>
</dbReference>
<reference evidence="1 2" key="1">
    <citation type="submission" date="2014-09" db="EMBL/GenBank/DDBJ databases">
        <title>Vibrio maritimus JCM 19235. (C45) whole genome shotgun sequence.</title>
        <authorList>
            <person name="Sawabe T."/>
            <person name="Meirelles P."/>
            <person name="Nakanishi M."/>
            <person name="Sayaka M."/>
            <person name="Hattori M."/>
            <person name="Ohkuma M."/>
        </authorList>
    </citation>
    <scope>NUCLEOTIDE SEQUENCE [LARGE SCALE GENOMIC DNA]</scope>
    <source>
        <strain evidence="2">JCM19235</strain>
    </source>
</reference>
<dbReference type="PROSITE" id="PS51257">
    <property type="entry name" value="PROKAR_LIPOPROTEIN"/>
    <property type="match status" value="1"/>
</dbReference>